<sequence>MSTTNIILSGTGGQGIILSSRIIAQVAFQSGYDVKESEIHGMAQRGGSVISHIRFGDKVFSPQIPSGKAHIIVALEELEALRYLRFLKKNGIVILNKKKILPAMAEEKDYPQDVESLLNQKGFVVIPVQADKIAKQLGNAKVENSVILGILSTLLSFKEETWHDVISKAVPPKTIDLNIKAFNEGRRLIKENAILEQRIRNIAEAKT</sequence>
<dbReference type="InterPro" id="IPR002869">
    <property type="entry name" value="Pyrv_flavodox_OxRed_cen"/>
</dbReference>
<evidence type="ECO:0000313" key="4">
    <source>
        <dbReference type="Proteomes" id="UP000242288"/>
    </source>
</evidence>
<dbReference type="EC" id="1.2.7.8" evidence="3"/>
<gene>
    <name evidence="3" type="ORF">C0186_00720</name>
</gene>
<dbReference type="InterPro" id="IPR019752">
    <property type="entry name" value="Pyrv/ketoisovalerate_OxRed_cat"/>
</dbReference>
<evidence type="ECO:0000259" key="2">
    <source>
        <dbReference type="Pfam" id="PF01558"/>
    </source>
</evidence>
<evidence type="ECO:0000256" key="1">
    <source>
        <dbReference type="ARBA" id="ARBA00023002"/>
    </source>
</evidence>
<feature type="domain" description="Pyruvate/ketoisovalerate oxidoreductase catalytic" evidence="2">
    <location>
        <begin position="12"/>
        <end position="186"/>
    </location>
</feature>
<dbReference type="Gene3D" id="3.40.920.10">
    <property type="entry name" value="Pyruvate-ferredoxin oxidoreductase, PFOR, domain III"/>
    <property type="match status" value="1"/>
</dbReference>
<protein>
    <submittedName>
        <fullName evidence="3">Indolepyruvate oxidoreductase subunit beta</fullName>
        <ecNumber evidence="3">1.2.7.8</ecNumber>
    </submittedName>
</protein>
<dbReference type="Pfam" id="PF01558">
    <property type="entry name" value="POR"/>
    <property type="match status" value="1"/>
</dbReference>
<evidence type="ECO:0000313" key="3">
    <source>
        <dbReference type="EMBL" id="PMP72656.1"/>
    </source>
</evidence>
<dbReference type="InterPro" id="IPR052198">
    <property type="entry name" value="IorB_Oxidoreductase"/>
</dbReference>
<organism evidence="3 4">
    <name type="scientific">Thermodesulfovibrio aggregans</name>
    <dbReference type="NCBI Taxonomy" id="86166"/>
    <lineage>
        <taxon>Bacteria</taxon>
        <taxon>Pseudomonadati</taxon>
        <taxon>Nitrospirota</taxon>
        <taxon>Thermodesulfovibrionia</taxon>
        <taxon>Thermodesulfovibrionales</taxon>
        <taxon>Thermodesulfovibrionaceae</taxon>
        <taxon>Thermodesulfovibrio</taxon>
    </lineage>
</organism>
<dbReference type="EMBL" id="PNIO01000006">
    <property type="protein sequence ID" value="PMP72656.1"/>
    <property type="molecule type" value="Genomic_DNA"/>
</dbReference>
<accession>A0A2J6WQI4</accession>
<keyword evidence="1 3" id="KW-0560">Oxidoreductase</keyword>
<dbReference type="PANTHER" id="PTHR43854:SF1">
    <property type="entry name" value="INDOLEPYRUVATE OXIDOREDUCTASE SUBUNIT IORB"/>
    <property type="match status" value="1"/>
</dbReference>
<keyword evidence="3" id="KW-0670">Pyruvate</keyword>
<name>A0A2J6WQI4_9BACT</name>
<dbReference type="SUPFAM" id="SSF53323">
    <property type="entry name" value="Pyruvate-ferredoxin oxidoreductase, PFOR, domain III"/>
    <property type="match status" value="1"/>
</dbReference>
<dbReference type="GO" id="GO:0043805">
    <property type="term" value="F:indolepyruvate ferredoxin oxidoreductase activity"/>
    <property type="evidence" value="ECO:0007669"/>
    <property type="project" value="UniProtKB-EC"/>
</dbReference>
<proteinExistence type="predicted"/>
<dbReference type="AlphaFoldDB" id="A0A2J6WQI4"/>
<reference evidence="3 4" key="1">
    <citation type="submission" date="2018-01" db="EMBL/GenBank/DDBJ databases">
        <title>Metagenomic assembled genomes from two thermal pools in the Uzon Caldera, Kamchatka, Russia.</title>
        <authorList>
            <person name="Wilkins L."/>
            <person name="Ettinger C."/>
        </authorList>
    </citation>
    <scope>NUCLEOTIDE SEQUENCE [LARGE SCALE GENOMIC DNA]</scope>
    <source>
        <strain evidence="3">ZAV-04</strain>
    </source>
</reference>
<dbReference type="Proteomes" id="UP000242288">
    <property type="component" value="Unassembled WGS sequence"/>
</dbReference>
<dbReference type="NCBIfam" id="NF005325">
    <property type="entry name" value="PRK06853.1-5"/>
    <property type="match status" value="1"/>
</dbReference>
<comment type="caution">
    <text evidence="3">The sequence shown here is derived from an EMBL/GenBank/DDBJ whole genome shotgun (WGS) entry which is preliminary data.</text>
</comment>
<dbReference type="PANTHER" id="PTHR43854">
    <property type="entry name" value="INDOLEPYRUVATE OXIDOREDUCTASE SUBUNIT IORB"/>
    <property type="match status" value="1"/>
</dbReference>